<dbReference type="InterPro" id="IPR051694">
    <property type="entry name" value="Immunoregulatory_rcpt-like"/>
</dbReference>
<keyword evidence="4 6" id="KW-0472">Membrane</keyword>
<evidence type="ECO:0000256" key="7">
    <source>
        <dbReference type="SAM" id="SignalP"/>
    </source>
</evidence>
<dbReference type="SUPFAM" id="SSF49313">
    <property type="entry name" value="Cadherin-like"/>
    <property type="match status" value="3"/>
</dbReference>
<evidence type="ECO:0000313" key="9">
    <source>
        <dbReference type="EMBL" id="WPK25190.1"/>
    </source>
</evidence>
<evidence type="ECO:0000256" key="6">
    <source>
        <dbReference type="SAM" id="Phobius"/>
    </source>
</evidence>
<sequence>MLLWVFFLAFSAALYVGWPMNEQLPNVALVGLSYLFTLAQGTYGSSTNGAVAYEASGLPSWLKFDGSSRTFSGTPSSSDIGTFQITLQGTDSNDKLTLSNSYLMLVANSQPIKLSSPDVMFTTIAKYGQTNGEDGLVVRPGQQFSIQFSKNTFNPAEAVKAYYGRSQDRTPLPNWVNFDPDSLTFSGTVPQVVSSIAPSFSYNFCFIAADQPGYASAVGTFNLVVGAHLLSTSFTEPVKFNGTLGSALNETVPVLSSVFLDQQPILQQNISAVYLQDAPSFVTLGDQYKLSGTFPNSTTAANFSVVVKDVFGNSVNLPYQISSYGSLFTVSSLPDANATRGQFFLLQLSKTYFTEYNSSKIDVSSNSSWLSYESSNMTLLGNAPGDLLQALVSVKASQGNLNDELSFVIRGVDAITRSSSSALSSRTSSSSSTSSASSSSSPSRTAQATATATSTALSVPQSGNTNKKNLIIGLVTGIVGGLLFALLGLLLFCCFRKRHDDDDDEKRSASPTEPELTGPGFGTTYDLDDHNEIARQLGALNAMKLDADNESDILCETHVDSEEENVAYLDERGKPTKSWRANDMSDSSAVKKMLLEQHRRSDMSLNTINTEQLFSVRVVDDNNSNRVSRQSILGDLTRDTSSANVLRLDSDGNIAEGTDLVKTSGSKDHLLNTVEESPNTTNQTQASSIYSLMAKLDNHEDMQRDPSFGQYSQNSLGEAFKHSAPNDSDIMHWKNEDYVDASSSMTKTSEINPKSTTKAYFPTDSPLNSPLGNLHFEEDRKAYKAKLVDFTRKGSLKDSSREQRQEFSATEGQILDDEDSLT</sequence>
<keyword evidence="2 6" id="KW-0812">Transmembrane</keyword>
<feature type="domain" description="Dystroglycan-type cadherin-like" evidence="8">
    <location>
        <begin position="15"/>
        <end position="113"/>
    </location>
</feature>
<dbReference type="RefSeq" id="XP_062877573.1">
    <property type="nucleotide sequence ID" value="XM_063021503.1"/>
</dbReference>
<accession>A0AAX4H9G1</accession>
<dbReference type="InterPro" id="IPR013783">
    <property type="entry name" value="Ig-like_fold"/>
</dbReference>
<comment type="subcellular location">
    <subcellularLocation>
        <location evidence="1">Membrane</location>
        <topology evidence="1">Single-pass membrane protein</topology>
    </subcellularLocation>
</comment>
<dbReference type="KEGG" id="asau:88173559"/>
<dbReference type="Pfam" id="PF05345">
    <property type="entry name" value="He_PIG"/>
    <property type="match status" value="2"/>
</dbReference>
<dbReference type="SMART" id="SM00736">
    <property type="entry name" value="CADG"/>
    <property type="match status" value="2"/>
</dbReference>
<dbReference type="InterPro" id="IPR006644">
    <property type="entry name" value="Cadg"/>
</dbReference>
<evidence type="ECO:0000256" key="4">
    <source>
        <dbReference type="ARBA" id="ARBA00023136"/>
    </source>
</evidence>
<feature type="transmembrane region" description="Helical" evidence="6">
    <location>
        <begin position="470"/>
        <end position="492"/>
    </location>
</feature>
<proteinExistence type="predicted"/>
<reference evidence="9 10" key="1">
    <citation type="submission" date="2023-10" db="EMBL/GenBank/DDBJ databases">
        <title>Draft Genome Sequence of Candida saopaulonensis from a very Premature Infant with Sepsis.</title>
        <authorList>
            <person name="Ning Y."/>
            <person name="Dai R."/>
            <person name="Xiao M."/>
            <person name="Xu Y."/>
            <person name="Yan Q."/>
            <person name="Zhang L."/>
        </authorList>
    </citation>
    <scope>NUCLEOTIDE SEQUENCE [LARGE SCALE GENOMIC DNA]</scope>
    <source>
        <strain evidence="9 10">19XY460</strain>
    </source>
</reference>
<feature type="signal peptide" evidence="7">
    <location>
        <begin position="1"/>
        <end position="17"/>
    </location>
</feature>
<keyword evidence="7" id="KW-0732">Signal</keyword>
<gene>
    <name evidence="9" type="ORF">PUMCH_002494</name>
</gene>
<evidence type="ECO:0000256" key="5">
    <source>
        <dbReference type="SAM" id="MobiDB-lite"/>
    </source>
</evidence>
<feature type="domain" description="Dystroglycan-type cadherin-like" evidence="8">
    <location>
        <begin position="128"/>
        <end position="232"/>
    </location>
</feature>
<evidence type="ECO:0000256" key="1">
    <source>
        <dbReference type="ARBA" id="ARBA00004167"/>
    </source>
</evidence>
<evidence type="ECO:0000259" key="8">
    <source>
        <dbReference type="SMART" id="SM00736"/>
    </source>
</evidence>
<dbReference type="GO" id="GO:0071944">
    <property type="term" value="C:cell periphery"/>
    <property type="evidence" value="ECO:0007669"/>
    <property type="project" value="UniProtKB-ARBA"/>
</dbReference>
<dbReference type="AlphaFoldDB" id="A0AAX4H9G1"/>
<keyword evidence="3 6" id="KW-1133">Transmembrane helix</keyword>
<feature type="compositionally biased region" description="Basic and acidic residues" evidence="5">
    <location>
        <begin position="794"/>
        <end position="805"/>
    </location>
</feature>
<keyword evidence="10" id="KW-1185">Reference proteome</keyword>
<dbReference type="Proteomes" id="UP001338582">
    <property type="component" value="Chromosome 3"/>
</dbReference>
<organism evidence="9 10">
    <name type="scientific">Australozyma saopauloensis</name>
    <dbReference type="NCBI Taxonomy" id="291208"/>
    <lineage>
        <taxon>Eukaryota</taxon>
        <taxon>Fungi</taxon>
        <taxon>Dikarya</taxon>
        <taxon>Ascomycota</taxon>
        <taxon>Saccharomycotina</taxon>
        <taxon>Pichiomycetes</taxon>
        <taxon>Metschnikowiaceae</taxon>
        <taxon>Australozyma</taxon>
    </lineage>
</organism>
<dbReference type="GO" id="GO:0016020">
    <property type="term" value="C:membrane"/>
    <property type="evidence" value="ECO:0007669"/>
    <property type="project" value="UniProtKB-SubCell"/>
</dbReference>
<dbReference type="GeneID" id="88173559"/>
<dbReference type="Gene3D" id="2.60.40.10">
    <property type="entry name" value="Immunoglobulins"/>
    <property type="match status" value="3"/>
</dbReference>
<protein>
    <recommendedName>
        <fullName evidence="8">Dystroglycan-type cadherin-like domain-containing protein</fullName>
    </recommendedName>
</protein>
<dbReference type="EMBL" id="CP138896">
    <property type="protein sequence ID" value="WPK25190.1"/>
    <property type="molecule type" value="Genomic_DNA"/>
</dbReference>
<evidence type="ECO:0000256" key="3">
    <source>
        <dbReference type="ARBA" id="ARBA00022989"/>
    </source>
</evidence>
<dbReference type="GO" id="GO:0005509">
    <property type="term" value="F:calcium ion binding"/>
    <property type="evidence" value="ECO:0007669"/>
    <property type="project" value="InterPro"/>
</dbReference>
<feature type="region of interest" description="Disordered" evidence="5">
    <location>
        <begin position="744"/>
        <end position="764"/>
    </location>
</feature>
<dbReference type="InterPro" id="IPR015919">
    <property type="entry name" value="Cadherin-like_sf"/>
</dbReference>
<feature type="chain" id="PRO_5043623738" description="Dystroglycan-type cadherin-like domain-containing protein" evidence="7">
    <location>
        <begin position="18"/>
        <end position="822"/>
    </location>
</feature>
<feature type="region of interest" description="Disordered" evidence="5">
    <location>
        <begin position="422"/>
        <end position="460"/>
    </location>
</feature>
<feature type="region of interest" description="Disordered" evidence="5">
    <location>
        <begin position="500"/>
        <end position="525"/>
    </location>
</feature>
<feature type="compositionally biased region" description="Low complexity" evidence="5">
    <location>
        <begin position="422"/>
        <end position="458"/>
    </location>
</feature>
<feature type="region of interest" description="Disordered" evidence="5">
    <location>
        <begin position="794"/>
        <end position="822"/>
    </location>
</feature>
<evidence type="ECO:0000256" key="2">
    <source>
        <dbReference type="ARBA" id="ARBA00022692"/>
    </source>
</evidence>
<feature type="compositionally biased region" description="Polar residues" evidence="5">
    <location>
        <begin position="744"/>
        <end position="758"/>
    </location>
</feature>
<evidence type="ECO:0000313" key="10">
    <source>
        <dbReference type="Proteomes" id="UP001338582"/>
    </source>
</evidence>
<dbReference type="PANTHER" id="PTHR15549">
    <property type="entry name" value="PAIRED IMMUNOGLOBULIN-LIKE TYPE 2 RECEPTOR"/>
    <property type="match status" value="1"/>
</dbReference>
<name>A0AAX4H9G1_9ASCO</name>
<dbReference type="PANTHER" id="PTHR15549:SF26">
    <property type="entry name" value="AXIAL BUDDING PATTERN PROTEIN 2-RELATED"/>
    <property type="match status" value="1"/>
</dbReference>